<dbReference type="Proteomes" id="UP000054018">
    <property type="component" value="Unassembled WGS sequence"/>
</dbReference>
<gene>
    <name evidence="2" type="ORF">PISMIDRAFT_688998</name>
</gene>
<accession>A0A0C9Y838</accession>
<evidence type="ECO:0000313" key="3">
    <source>
        <dbReference type="Proteomes" id="UP000054018"/>
    </source>
</evidence>
<dbReference type="AlphaFoldDB" id="A0A0C9Y838"/>
<reference evidence="2 3" key="1">
    <citation type="submission" date="2014-04" db="EMBL/GenBank/DDBJ databases">
        <authorList>
            <consortium name="DOE Joint Genome Institute"/>
            <person name="Kuo A."/>
            <person name="Kohler A."/>
            <person name="Costa M.D."/>
            <person name="Nagy L.G."/>
            <person name="Floudas D."/>
            <person name="Copeland A."/>
            <person name="Barry K.W."/>
            <person name="Cichocki N."/>
            <person name="Veneault-Fourrey C."/>
            <person name="LaButti K."/>
            <person name="Lindquist E.A."/>
            <person name="Lipzen A."/>
            <person name="Lundell T."/>
            <person name="Morin E."/>
            <person name="Murat C."/>
            <person name="Sun H."/>
            <person name="Tunlid A."/>
            <person name="Henrissat B."/>
            <person name="Grigoriev I.V."/>
            <person name="Hibbett D.S."/>
            <person name="Martin F."/>
            <person name="Nordberg H.P."/>
            <person name="Cantor M.N."/>
            <person name="Hua S.X."/>
        </authorList>
    </citation>
    <scope>NUCLEOTIDE SEQUENCE [LARGE SCALE GENOMIC DNA]</scope>
    <source>
        <strain evidence="2 3">441</strain>
    </source>
</reference>
<evidence type="ECO:0000313" key="2">
    <source>
        <dbReference type="EMBL" id="KIK13066.1"/>
    </source>
</evidence>
<proteinExistence type="predicted"/>
<evidence type="ECO:0000256" key="1">
    <source>
        <dbReference type="SAM" id="MobiDB-lite"/>
    </source>
</evidence>
<keyword evidence="3" id="KW-1185">Reference proteome</keyword>
<reference evidence="3" key="2">
    <citation type="submission" date="2015-01" db="EMBL/GenBank/DDBJ databases">
        <title>Evolutionary Origins and Diversification of the Mycorrhizal Mutualists.</title>
        <authorList>
            <consortium name="DOE Joint Genome Institute"/>
            <consortium name="Mycorrhizal Genomics Consortium"/>
            <person name="Kohler A."/>
            <person name="Kuo A."/>
            <person name="Nagy L.G."/>
            <person name="Floudas D."/>
            <person name="Copeland A."/>
            <person name="Barry K.W."/>
            <person name="Cichocki N."/>
            <person name="Veneault-Fourrey C."/>
            <person name="LaButti K."/>
            <person name="Lindquist E.A."/>
            <person name="Lipzen A."/>
            <person name="Lundell T."/>
            <person name="Morin E."/>
            <person name="Murat C."/>
            <person name="Riley R."/>
            <person name="Ohm R."/>
            <person name="Sun H."/>
            <person name="Tunlid A."/>
            <person name="Henrissat B."/>
            <person name="Grigoriev I.V."/>
            <person name="Hibbett D.S."/>
            <person name="Martin F."/>
        </authorList>
    </citation>
    <scope>NUCLEOTIDE SEQUENCE [LARGE SCALE GENOMIC DNA]</scope>
    <source>
        <strain evidence="3">441</strain>
    </source>
</reference>
<organism evidence="2 3">
    <name type="scientific">Pisolithus microcarpus 441</name>
    <dbReference type="NCBI Taxonomy" id="765257"/>
    <lineage>
        <taxon>Eukaryota</taxon>
        <taxon>Fungi</taxon>
        <taxon>Dikarya</taxon>
        <taxon>Basidiomycota</taxon>
        <taxon>Agaricomycotina</taxon>
        <taxon>Agaricomycetes</taxon>
        <taxon>Agaricomycetidae</taxon>
        <taxon>Boletales</taxon>
        <taxon>Sclerodermatineae</taxon>
        <taxon>Pisolithaceae</taxon>
        <taxon>Pisolithus</taxon>
    </lineage>
</organism>
<dbReference type="EMBL" id="KN834022">
    <property type="protein sequence ID" value="KIK13066.1"/>
    <property type="molecule type" value="Genomic_DNA"/>
</dbReference>
<feature type="region of interest" description="Disordered" evidence="1">
    <location>
        <begin position="73"/>
        <end position="101"/>
    </location>
</feature>
<name>A0A0C9Y838_9AGAM</name>
<protein>
    <submittedName>
        <fullName evidence="2">Uncharacterized protein</fullName>
    </submittedName>
</protein>
<sequence>MSVNHIRNNMHAYNPWYRLLGLHRTADIKKRTLHVGPADDIAHLRRVMFDAGAGVSKHKLWLAARTVYGSMIGPPGTGSENDATEISEAGSHTDITSLPMA</sequence>
<dbReference type="HOGENOM" id="CLU_2292796_0_0_1"/>